<feature type="chain" id="PRO_5010721644" evidence="1">
    <location>
        <begin position="25"/>
        <end position="382"/>
    </location>
</feature>
<evidence type="ECO:0000313" key="2">
    <source>
        <dbReference type="EMBL" id="SLM30596.1"/>
    </source>
</evidence>
<sequence length="382" mass="42998">MKIQMTKTILITVSILCISALALAGDNFPTKPKLNNGQKWKIGYYEGGNYIEYKKTLIATVKGLINLGWIDNTEIEDLPGDDTKTLWKWFGTNLKSNYITFVEDAYYSSGWKDDLRKTQISDLIERLNTKKDIDIMIAMGTWAGQDLANNDHSTPTIGLAISDALSSGIIKSYEDSGFDHLHARVDPLRYERQVQIFHDILEFNKLGIMYEDTVRGRSYACVDKVETVAKEKGFEIVRCFIQAGVDDKKVAEESVKKCFSELCSKADAIYVTLHMGVNNNTLPELVEIANKSGIPTFSQSGSEEVKYGLLMSISQAEFKYVGEYHAEIMAKFFNGAKMRELSQLFEEPSKIAINLKTAEKIGYDPPVDILSAADEIYNDYLK</sequence>
<dbReference type="AlphaFoldDB" id="A0A1W1HDT3"/>
<dbReference type="PANTHER" id="PTHR35271:SF1">
    <property type="entry name" value="ABC TRANSPORTER, SUBSTRATE-BINDING LIPOPROTEIN"/>
    <property type="match status" value="1"/>
</dbReference>
<gene>
    <name evidence="2" type="ORF">MTBBW1_2320012</name>
</gene>
<feature type="signal peptide" evidence="1">
    <location>
        <begin position="1"/>
        <end position="24"/>
    </location>
</feature>
<dbReference type="Proteomes" id="UP000191931">
    <property type="component" value="Unassembled WGS sequence"/>
</dbReference>
<organism evidence="2 3">
    <name type="scientific">Desulfamplus magnetovallimortis</name>
    <dbReference type="NCBI Taxonomy" id="1246637"/>
    <lineage>
        <taxon>Bacteria</taxon>
        <taxon>Pseudomonadati</taxon>
        <taxon>Thermodesulfobacteriota</taxon>
        <taxon>Desulfobacteria</taxon>
        <taxon>Desulfobacterales</taxon>
        <taxon>Desulfobacteraceae</taxon>
        <taxon>Desulfamplus</taxon>
    </lineage>
</organism>
<protein>
    <submittedName>
        <fullName evidence="2">ABC-type uncharacterized transport system, periplasmic component</fullName>
    </submittedName>
</protein>
<dbReference type="Pfam" id="PF04392">
    <property type="entry name" value="ABC_sub_bind"/>
    <property type="match status" value="1"/>
</dbReference>
<dbReference type="EMBL" id="FWEV01000149">
    <property type="protein sequence ID" value="SLM30596.1"/>
    <property type="molecule type" value="Genomic_DNA"/>
</dbReference>
<evidence type="ECO:0000256" key="1">
    <source>
        <dbReference type="SAM" id="SignalP"/>
    </source>
</evidence>
<dbReference type="STRING" id="1246637.MTBBW1_2320012"/>
<reference evidence="2 3" key="1">
    <citation type="submission" date="2017-03" db="EMBL/GenBank/DDBJ databases">
        <authorList>
            <person name="Afonso C.L."/>
            <person name="Miller P.J."/>
            <person name="Scott M.A."/>
            <person name="Spackman E."/>
            <person name="Goraichik I."/>
            <person name="Dimitrov K.M."/>
            <person name="Suarez D.L."/>
            <person name="Swayne D.E."/>
        </authorList>
    </citation>
    <scope>NUCLEOTIDE SEQUENCE [LARGE SCALE GENOMIC DNA]</scope>
    <source>
        <strain evidence="2">PRJEB14757</strain>
    </source>
</reference>
<accession>A0A1W1HDT3</accession>
<name>A0A1W1HDT3_9BACT</name>
<dbReference type="InterPro" id="IPR007487">
    <property type="entry name" value="ABC_transpt-TYRBP-like"/>
</dbReference>
<dbReference type="Gene3D" id="3.40.50.2300">
    <property type="match status" value="2"/>
</dbReference>
<dbReference type="PANTHER" id="PTHR35271">
    <property type="entry name" value="ABC TRANSPORTER, SUBSTRATE-BINDING LIPOPROTEIN-RELATED"/>
    <property type="match status" value="1"/>
</dbReference>
<dbReference type="RefSeq" id="WP_222424158.1">
    <property type="nucleotide sequence ID" value="NZ_LT828562.1"/>
</dbReference>
<proteinExistence type="predicted"/>
<keyword evidence="1" id="KW-0732">Signal</keyword>
<keyword evidence="3" id="KW-1185">Reference proteome</keyword>
<evidence type="ECO:0000313" key="3">
    <source>
        <dbReference type="Proteomes" id="UP000191931"/>
    </source>
</evidence>